<sequence length="104" mass="11722">MLYLHVPLSLHCLCPPLQFLVVVPARVRMSPVLGIFWLQNFCSTICNLGIFCQKETLVKEAPVTKVLERVLGMVESRKDRSSVSLVCKGMVEEQPSTRCWRSSG</sequence>
<reference evidence="2 3" key="1">
    <citation type="journal article" date="2019" name="G3 (Bethesda)">
        <title>Sequencing of a Wild Apple (Malus baccata) Genome Unravels the Differences Between Cultivated and Wild Apple Species Regarding Disease Resistance and Cold Tolerance.</title>
        <authorList>
            <person name="Chen X."/>
        </authorList>
    </citation>
    <scope>NUCLEOTIDE SEQUENCE [LARGE SCALE GENOMIC DNA]</scope>
    <source>
        <strain evidence="3">cv. Shandingzi</strain>
        <tissue evidence="2">Leaves</tissue>
    </source>
</reference>
<evidence type="ECO:0000313" key="2">
    <source>
        <dbReference type="EMBL" id="TQD85111.1"/>
    </source>
</evidence>
<dbReference type="InterPro" id="IPR041567">
    <property type="entry name" value="COI1_F-box"/>
</dbReference>
<dbReference type="EMBL" id="VIEB01000611">
    <property type="protein sequence ID" value="TQD85111.1"/>
    <property type="molecule type" value="Genomic_DNA"/>
</dbReference>
<comment type="caution">
    <text evidence="2">The sequence shown here is derived from an EMBL/GenBank/DDBJ whole genome shotgun (WGS) entry which is preliminary data.</text>
</comment>
<accession>A0A540LF56</accession>
<feature type="domain" description="COI1 F-box" evidence="1">
    <location>
        <begin position="65"/>
        <end position="88"/>
    </location>
</feature>
<dbReference type="AlphaFoldDB" id="A0A540LF56"/>
<keyword evidence="3" id="KW-1185">Reference proteome</keyword>
<name>A0A540LF56_MALBA</name>
<evidence type="ECO:0000313" key="3">
    <source>
        <dbReference type="Proteomes" id="UP000315295"/>
    </source>
</evidence>
<dbReference type="Gene3D" id="1.20.1280.50">
    <property type="match status" value="1"/>
</dbReference>
<dbReference type="Pfam" id="PF18511">
    <property type="entry name" value="F-box_5"/>
    <property type="match status" value="1"/>
</dbReference>
<dbReference type="Proteomes" id="UP000315295">
    <property type="component" value="Unassembled WGS sequence"/>
</dbReference>
<organism evidence="2 3">
    <name type="scientific">Malus baccata</name>
    <name type="common">Siberian crab apple</name>
    <name type="synonym">Pyrus baccata</name>
    <dbReference type="NCBI Taxonomy" id="106549"/>
    <lineage>
        <taxon>Eukaryota</taxon>
        <taxon>Viridiplantae</taxon>
        <taxon>Streptophyta</taxon>
        <taxon>Embryophyta</taxon>
        <taxon>Tracheophyta</taxon>
        <taxon>Spermatophyta</taxon>
        <taxon>Magnoliopsida</taxon>
        <taxon>eudicotyledons</taxon>
        <taxon>Gunneridae</taxon>
        <taxon>Pentapetalae</taxon>
        <taxon>rosids</taxon>
        <taxon>fabids</taxon>
        <taxon>Rosales</taxon>
        <taxon>Rosaceae</taxon>
        <taxon>Amygdaloideae</taxon>
        <taxon>Maleae</taxon>
        <taxon>Malus</taxon>
    </lineage>
</organism>
<protein>
    <recommendedName>
        <fullName evidence="1">COI1 F-box domain-containing protein</fullName>
    </recommendedName>
</protein>
<proteinExistence type="predicted"/>
<evidence type="ECO:0000259" key="1">
    <source>
        <dbReference type="Pfam" id="PF18511"/>
    </source>
</evidence>
<gene>
    <name evidence="2" type="ORF">C1H46_029395</name>
</gene>